<dbReference type="Pfam" id="PF02518">
    <property type="entry name" value="HATPase_c"/>
    <property type="match status" value="1"/>
</dbReference>
<keyword evidence="4" id="KW-0808">Transferase</keyword>
<dbReference type="EC" id="2.7.13.3" evidence="2"/>
<dbReference type="PANTHER" id="PTHR43711">
    <property type="entry name" value="TWO-COMPONENT HISTIDINE KINASE"/>
    <property type="match status" value="1"/>
</dbReference>
<keyword evidence="13" id="KW-1185">Reference proteome</keyword>
<evidence type="ECO:0000256" key="8">
    <source>
        <dbReference type="SAM" id="Coils"/>
    </source>
</evidence>
<dbReference type="PANTHER" id="PTHR43711:SF26">
    <property type="entry name" value="SENSOR HISTIDINE KINASE RCSC"/>
    <property type="match status" value="1"/>
</dbReference>
<dbReference type="InterPro" id="IPR003594">
    <property type="entry name" value="HATPase_dom"/>
</dbReference>
<dbReference type="Pfam" id="PF00072">
    <property type="entry name" value="Response_reg"/>
    <property type="match status" value="1"/>
</dbReference>
<evidence type="ECO:0000259" key="9">
    <source>
        <dbReference type="PROSITE" id="PS50109"/>
    </source>
</evidence>
<gene>
    <name evidence="12" type="ORF">NDI37_14000</name>
</gene>
<dbReference type="InterPro" id="IPR011006">
    <property type="entry name" value="CheY-like_superfamily"/>
</dbReference>
<name>A0ABV0JSC4_9CYAN</name>
<dbReference type="SMART" id="SM00388">
    <property type="entry name" value="HisKA"/>
    <property type="match status" value="1"/>
</dbReference>
<evidence type="ECO:0000256" key="4">
    <source>
        <dbReference type="ARBA" id="ARBA00022679"/>
    </source>
</evidence>
<evidence type="ECO:0000256" key="7">
    <source>
        <dbReference type="PROSITE-ProRule" id="PRU00169"/>
    </source>
</evidence>
<dbReference type="SMART" id="SM00448">
    <property type="entry name" value="REC"/>
    <property type="match status" value="1"/>
</dbReference>
<dbReference type="SUPFAM" id="SSF55785">
    <property type="entry name" value="PYP-like sensor domain (PAS domain)"/>
    <property type="match status" value="1"/>
</dbReference>
<dbReference type="Gene3D" id="3.30.565.10">
    <property type="entry name" value="Histidine kinase-like ATPase, C-terminal domain"/>
    <property type="match status" value="1"/>
</dbReference>
<dbReference type="CDD" id="cd00156">
    <property type="entry name" value="REC"/>
    <property type="match status" value="1"/>
</dbReference>
<dbReference type="SMART" id="SM00091">
    <property type="entry name" value="PAS"/>
    <property type="match status" value="1"/>
</dbReference>
<dbReference type="InterPro" id="IPR050736">
    <property type="entry name" value="Sensor_HK_Regulatory"/>
</dbReference>
<dbReference type="SMART" id="SM00387">
    <property type="entry name" value="HATPase_c"/>
    <property type="match status" value="1"/>
</dbReference>
<keyword evidence="12" id="KW-0547">Nucleotide-binding</keyword>
<evidence type="ECO:0000256" key="3">
    <source>
        <dbReference type="ARBA" id="ARBA00022553"/>
    </source>
</evidence>
<comment type="caution">
    <text evidence="12">The sequence shown here is derived from an EMBL/GenBank/DDBJ whole genome shotgun (WGS) entry which is preliminary data.</text>
</comment>
<dbReference type="InterPro" id="IPR004358">
    <property type="entry name" value="Sig_transdc_His_kin-like_C"/>
</dbReference>
<dbReference type="RefSeq" id="WP_190426077.1">
    <property type="nucleotide sequence ID" value="NZ_JAMPKK010000028.1"/>
</dbReference>
<feature type="domain" description="Response regulatory" evidence="10">
    <location>
        <begin position="6"/>
        <end position="122"/>
    </location>
</feature>
<evidence type="ECO:0000259" key="10">
    <source>
        <dbReference type="PROSITE" id="PS50110"/>
    </source>
</evidence>
<dbReference type="NCBIfam" id="TIGR00229">
    <property type="entry name" value="sensory_box"/>
    <property type="match status" value="1"/>
</dbReference>
<dbReference type="CDD" id="cd00075">
    <property type="entry name" value="HATPase"/>
    <property type="match status" value="1"/>
</dbReference>
<accession>A0ABV0JSC4</accession>
<dbReference type="InterPro" id="IPR036097">
    <property type="entry name" value="HisK_dim/P_sf"/>
</dbReference>
<keyword evidence="3 7" id="KW-0597">Phosphoprotein</keyword>
<comment type="catalytic activity">
    <reaction evidence="1">
        <text>ATP + protein L-histidine = ADP + protein N-phospho-L-histidine.</text>
        <dbReference type="EC" id="2.7.13.3"/>
    </reaction>
</comment>
<dbReference type="SUPFAM" id="SSF47384">
    <property type="entry name" value="Homodimeric domain of signal transducing histidine kinase"/>
    <property type="match status" value="1"/>
</dbReference>
<dbReference type="InterPro" id="IPR036890">
    <property type="entry name" value="HATPase_C_sf"/>
</dbReference>
<organism evidence="12 13">
    <name type="scientific">Funiculus sociatus GB2-A5</name>
    <dbReference type="NCBI Taxonomy" id="2933946"/>
    <lineage>
        <taxon>Bacteria</taxon>
        <taxon>Bacillati</taxon>
        <taxon>Cyanobacteriota</taxon>
        <taxon>Cyanophyceae</taxon>
        <taxon>Coleofasciculales</taxon>
        <taxon>Coleofasciculaceae</taxon>
        <taxon>Funiculus</taxon>
    </lineage>
</organism>
<dbReference type="Gene3D" id="3.30.450.20">
    <property type="entry name" value="PAS domain"/>
    <property type="match status" value="1"/>
</dbReference>
<dbReference type="PROSITE" id="PS50112">
    <property type="entry name" value="PAS"/>
    <property type="match status" value="1"/>
</dbReference>
<keyword evidence="12" id="KW-0067">ATP-binding</keyword>
<feature type="modified residue" description="4-aspartylphosphate" evidence="7">
    <location>
        <position position="57"/>
    </location>
</feature>
<keyword evidence="8" id="KW-0175">Coiled coil</keyword>
<dbReference type="PROSITE" id="PS50109">
    <property type="entry name" value="HIS_KIN"/>
    <property type="match status" value="1"/>
</dbReference>
<dbReference type="Gene3D" id="1.10.287.130">
    <property type="match status" value="1"/>
</dbReference>
<evidence type="ECO:0000259" key="11">
    <source>
        <dbReference type="PROSITE" id="PS50112"/>
    </source>
</evidence>
<dbReference type="PRINTS" id="PR00344">
    <property type="entry name" value="BCTRLSENSOR"/>
</dbReference>
<dbReference type="InterPro" id="IPR005467">
    <property type="entry name" value="His_kinase_dom"/>
</dbReference>
<feature type="domain" description="Histidine kinase" evidence="9">
    <location>
        <begin position="282"/>
        <end position="515"/>
    </location>
</feature>
<reference evidence="12 13" key="1">
    <citation type="submission" date="2022-04" db="EMBL/GenBank/DDBJ databases">
        <title>Positive selection, recombination, and allopatry shape intraspecific diversity of widespread and dominant cyanobacteria.</title>
        <authorList>
            <person name="Wei J."/>
            <person name="Shu W."/>
            <person name="Hu C."/>
        </authorList>
    </citation>
    <scope>NUCLEOTIDE SEQUENCE [LARGE SCALE GENOMIC DNA]</scope>
    <source>
        <strain evidence="12 13">GB2-A5</strain>
    </source>
</reference>
<dbReference type="CDD" id="cd00082">
    <property type="entry name" value="HisKA"/>
    <property type="match status" value="1"/>
</dbReference>
<protein>
    <recommendedName>
        <fullName evidence="2">histidine kinase</fullName>
        <ecNumber evidence="2">2.7.13.3</ecNumber>
    </recommendedName>
</protein>
<dbReference type="InterPro" id="IPR001789">
    <property type="entry name" value="Sig_transdc_resp-reg_receiver"/>
</dbReference>
<evidence type="ECO:0000313" key="12">
    <source>
        <dbReference type="EMBL" id="MEP0865581.1"/>
    </source>
</evidence>
<evidence type="ECO:0000256" key="6">
    <source>
        <dbReference type="ARBA" id="ARBA00023012"/>
    </source>
</evidence>
<dbReference type="Gene3D" id="3.40.50.2300">
    <property type="match status" value="1"/>
</dbReference>
<dbReference type="CDD" id="cd00130">
    <property type="entry name" value="PAS"/>
    <property type="match status" value="1"/>
</dbReference>
<dbReference type="Pfam" id="PF08447">
    <property type="entry name" value="PAS_3"/>
    <property type="match status" value="1"/>
</dbReference>
<evidence type="ECO:0000256" key="1">
    <source>
        <dbReference type="ARBA" id="ARBA00000085"/>
    </source>
</evidence>
<evidence type="ECO:0000313" key="13">
    <source>
        <dbReference type="Proteomes" id="UP001442494"/>
    </source>
</evidence>
<dbReference type="SUPFAM" id="SSF52172">
    <property type="entry name" value="CheY-like"/>
    <property type="match status" value="1"/>
</dbReference>
<feature type="coiled-coil region" evidence="8">
    <location>
        <begin position="114"/>
        <end position="150"/>
    </location>
</feature>
<dbReference type="EMBL" id="JAMPKK010000028">
    <property type="protein sequence ID" value="MEP0865581.1"/>
    <property type="molecule type" value="Genomic_DNA"/>
</dbReference>
<dbReference type="InterPro" id="IPR035965">
    <property type="entry name" value="PAS-like_dom_sf"/>
</dbReference>
<dbReference type="InterPro" id="IPR013655">
    <property type="entry name" value="PAS_fold_3"/>
</dbReference>
<dbReference type="Pfam" id="PF00512">
    <property type="entry name" value="HisKA"/>
    <property type="match status" value="1"/>
</dbReference>
<evidence type="ECO:0000256" key="5">
    <source>
        <dbReference type="ARBA" id="ARBA00022777"/>
    </source>
</evidence>
<evidence type="ECO:0000256" key="2">
    <source>
        <dbReference type="ARBA" id="ARBA00012438"/>
    </source>
</evidence>
<dbReference type="GO" id="GO:0005524">
    <property type="term" value="F:ATP binding"/>
    <property type="evidence" value="ECO:0007669"/>
    <property type="project" value="UniProtKB-KW"/>
</dbReference>
<dbReference type="InterPro" id="IPR000014">
    <property type="entry name" value="PAS"/>
</dbReference>
<dbReference type="InterPro" id="IPR003661">
    <property type="entry name" value="HisK_dim/P_dom"/>
</dbReference>
<dbReference type="PROSITE" id="PS50110">
    <property type="entry name" value="RESPONSE_REGULATORY"/>
    <property type="match status" value="1"/>
</dbReference>
<dbReference type="SUPFAM" id="SSF55874">
    <property type="entry name" value="ATPase domain of HSP90 chaperone/DNA topoisomerase II/histidine kinase"/>
    <property type="match status" value="1"/>
</dbReference>
<proteinExistence type="predicted"/>
<dbReference type="Proteomes" id="UP001442494">
    <property type="component" value="Unassembled WGS sequence"/>
</dbReference>
<feature type="domain" description="PAS" evidence="11">
    <location>
        <begin position="140"/>
        <end position="210"/>
    </location>
</feature>
<keyword evidence="5" id="KW-0418">Kinase</keyword>
<keyword evidence="6" id="KW-0902">Two-component regulatory system</keyword>
<sequence>MKLQLRVLIVEDSEEDAELLIYELKRGDYHSIYDRVDTADGFIAALDKHHWDIVIADYSMPCFSAPAALSLLQEKKLDIPFIIVSGTIGEEMAVDAMKAGASDYVMKGNLARLIPAVERELREALQRRKRREAEQALREKEERFRSLIENALDIITVLSPDGNVYYISPSVHRVLGYESEELLEKNLFVYVHPEDVNEVINNLYQALNDPSSTLFIKFRFQHQDGSWRVLEAVCKKIIYSPEVASIVVNCRDITEHQQAEEIRRELEKQKELNENKFNFVSIMSHEFRNPLNIITISAELLEKYSDVASKEQKYLYFQRIRFAARNMTQLLEDILTISKAEVGKLKINPASLDLAKFCLELVEEMQFSNAGNAVNFVFKGGDVDEQQSQESEAGTITNCCSLAYMDEKLLRHIFINLLSNAIKYSPAGGEVLFELYYQNHEAIIQVKDQGIGIPANDQKRLFEVFHRAGNVGKIPGTGLGLSIVKKFVELHEGKIEVSSEVGVGSTFTVKLPLQTQRLTESRHTYSCGAN</sequence>